<evidence type="ECO:0000313" key="3">
    <source>
        <dbReference type="EMBL" id="RFU26787.1"/>
    </source>
</evidence>
<protein>
    <submittedName>
        <fullName evidence="3">Uncharacterized protein</fullName>
    </submittedName>
</protein>
<organism evidence="3 4">
    <name type="scientific">Scytalidium lignicola</name>
    <name type="common">Hyphomycete</name>
    <dbReference type="NCBI Taxonomy" id="5539"/>
    <lineage>
        <taxon>Eukaryota</taxon>
        <taxon>Fungi</taxon>
        <taxon>Dikarya</taxon>
        <taxon>Ascomycota</taxon>
        <taxon>Pezizomycotina</taxon>
        <taxon>Leotiomycetes</taxon>
        <taxon>Leotiomycetes incertae sedis</taxon>
        <taxon>Scytalidium</taxon>
    </lineage>
</organism>
<feature type="non-terminal residue" evidence="3">
    <location>
        <position position="340"/>
    </location>
</feature>
<evidence type="ECO:0000313" key="4">
    <source>
        <dbReference type="Proteomes" id="UP000258309"/>
    </source>
</evidence>
<evidence type="ECO:0000256" key="2">
    <source>
        <dbReference type="SAM" id="MobiDB-lite"/>
    </source>
</evidence>
<feature type="coiled-coil region" evidence="1">
    <location>
        <begin position="97"/>
        <end position="138"/>
    </location>
</feature>
<dbReference type="OrthoDB" id="3942891at2759"/>
<dbReference type="STRING" id="5539.A0A3E2H0I4"/>
<feature type="compositionally biased region" description="Polar residues" evidence="2">
    <location>
        <begin position="1"/>
        <end position="19"/>
    </location>
</feature>
<dbReference type="AlphaFoldDB" id="A0A3E2H0I4"/>
<dbReference type="EMBL" id="NCSJ02000242">
    <property type="protein sequence ID" value="RFU26787.1"/>
    <property type="molecule type" value="Genomic_DNA"/>
</dbReference>
<sequence length="340" mass="37984">MAEGTTLTRSARQSLSEWDTTTRENTQDSNASEPLTEETVRAYSQDGDIENGANNEQGIVVAIPATPKPRRIRRVLGTPTKTIKRTVAGKGHDTELLKTILHTIQELRNGKDEMQQKLTNITAELAATRKELEDTKTMLMASNGQLRMTLREIQTRVTAKPTIATDQTWAAIAARSQNGQEHTHMTNDCSKQTAAQCRDMTLEDLKKLAEKELEEKLPAAKAKISGINRVARERIDLTMETKEQAEAARDDTNWVRGFGEEAKMKLATWYPIKLDGVLREVLCMNEGDGWQFRSDAAQIIESGNSKEGINVKVKMMHWISKPTEKMQGSIVAYLDSWAAA</sequence>
<accession>A0A3E2H0I4</accession>
<keyword evidence="4" id="KW-1185">Reference proteome</keyword>
<feature type="non-terminal residue" evidence="3">
    <location>
        <position position="1"/>
    </location>
</feature>
<feature type="region of interest" description="Disordered" evidence="2">
    <location>
        <begin position="1"/>
        <end position="36"/>
    </location>
</feature>
<gene>
    <name evidence="3" type="ORF">B7463_g9555</name>
</gene>
<name>A0A3E2H0I4_SCYLI</name>
<reference evidence="3 4" key="1">
    <citation type="submission" date="2018-05" db="EMBL/GenBank/DDBJ databases">
        <title>Draft genome sequence of Scytalidium lignicola DSM 105466, a ubiquitous saprotrophic fungus.</title>
        <authorList>
            <person name="Buettner E."/>
            <person name="Gebauer A.M."/>
            <person name="Hofrichter M."/>
            <person name="Liers C."/>
            <person name="Kellner H."/>
        </authorList>
    </citation>
    <scope>NUCLEOTIDE SEQUENCE [LARGE SCALE GENOMIC DNA]</scope>
    <source>
        <strain evidence="3 4">DSM 105466</strain>
    </source>
</reference>
<dbReference type="Proteomes" id="UP000258309">
    <property type="component" value="Unassembled WGS sequence"/>
</dbReference>
<keyword evidence="1" id="KW-0175">Coiled coil</keyword>
<comment type="caution">
    <text evidence="3">The sequence shown here is derived from an EMBL/GenBank/DDBJ whole genome shotgun (WGS) entry which is preliminary data.</text>
</comment>
<proteinExistence type="predicted"/>
<evidence type="ECO:0000256" key="1">
    <source>
        <dbReference type="SAM" id="Coils"/>
    </source>
</evidence>